<dbReference type="RefSeq" id="WP_208348986.1">
    <property type="nucleotide sequence ID" value="NZ_JAALHA020000002.1"/>
</dbReference>
<dbReference type="InterPro" id="IPR012341">
    <property type="entry name" value="6hp_glycosidase-like_sf"/>
</dbReference>
<evidence type="ECO:0000256" key="1">
    <source>
        <dbReference type="PIRSR" id="PIRSR607822-1"/>
    </source>
</evidence>
<dbReference type="CDD" id="cd04792">
    <property type="entry name" value="LanM-like"/>
    <property type="match status" value="1"/>
</dbReference>
<dbReference type="GO" id="GO:0031179">
    <property type="term" value="P:peptide modification"/>
    <property type="evidence" value="ECO:0007669"/>
    <property type="project" value="InterPro"/>
</dbReference>
<gene>
    <name evidence="3" type="ORF">G7B40_006535</name>
</gene>
<feature type="binding site" evidence="1">
    <location>
        <position position="1012"/>
    </location>
    <ligand>
        <name>Zn(2+)</name>
        <dbReference type="ChEBI" id="CHEBI:29105"/>
    </ligand>
</feature>
<dbReference type="SMART" id="SM01260">
    <property type="entry name" value="LANC_like"/>
    <property type="match status" value="1"/>
</dbReference>
<keyword evidence="4" id="KW-1185">Reference proteome</keyword>
<dbReference type="Pfam" id="PF05147">
    <property type="entry name" value="LANC_like"/>
    <property type="match status" value="1"/>
</dbReference>
<dbReference type="EMBL" id="JAALHA020000002">
    <property type="protein sequence ID" value="MDR9894229.1"/>
    <property type="molecule type" value="Genomic_DNA"/>
</dbReference>
<dbReference type="PANTHER" id="PTHR12736">
    <property type="entry name" value="LANC-LIKE PROTEIN"/>
    <property type="match status" value="1"/>
</dbReference>
<dbReference type="InterPro" id="IPR025410">
    <property type="entry name" value="Lant_dehyd"/>
</dbReference>
<name>A0AAP5M9C4_9CYAN</name>
<dbReference type="PRINTS" id="PR01950">
    <property type="entry name" value="LANCSUPER"/>
</dbReference>
<accession>A0AAP5M9C4</accession>
<feature type="domain" description="Lantibiotic biosynthesis protein dehydration" evidence="2">
    <location>
        <begin position="228"/>
        <end position="616"/>
    </location>
</feature>
<organism evidence="3 4">
    <name type="scientific">Aetokthonos hydrillicola Thurmond2011</name>
    <dbReference type="NCBI Taxonomy" id="2712845"/>
    <lineage>
        <taxon>Bacteria</taxon>
        <taxon>Bacillati</taxon>
        <taxon>Cyanobacteriota</taxon>
        <taxon>Cyanophyceae</taxon>
        <taxon>Nostocales</taxon>
        <taxon>Hapalosiphonaceae</taxon>
        <taxon>Aetokthonos</taxon>
    </lineage>
</organism>
<dbReference type="GO" id="GO:0005886">
    <property type="term" value="C:plasma membrane"/>
    <property type="evidence" value="ECO:0007669"/>
    <property type="project" value="TreeGrafter"/>
</dbReference>
<dbReference type="InterPro" id="IPR017146">
    <property type="entry name" value="Lanti_2_LanM"/>
</dbReference>
<comment type="caution">
    <text evidence="3">The sequence shown here is derived from an EMBL/GenBank/DDBJ whole genome shotgun (WGS) entry which is preliminary data.</text>
</comment>
<evidence type="ECO:0000259" key="2">
    <source>
        <dbReference type="Pfam" id="PF13575"/>
    </source>
</evidence>
<dbReference type="Pfam" id="PF13575">
    <property type="entry name" value="DUF4135"/>
    <property type="match status" value="1"/>
</dbReference>
<protein>
    <submittedName>
        <fullName evidence="3">Type 2 lanthipeptide synthetase LanM family protein</fullName>
    </submittedName>
</protein>
<dbReference type="AlphaFoldDB" id="A0AAP5M9C4"/>
<evidence type="ECO:0000313" key="4">
    <source>
        <dbReference type="Proteomes" id="UP000667802"/>
    </source>
</evidence>
<sequence>MSGPSQNIKTIISQSNYFFEALSKKDNQILEVDDSVNELLAQQRLAEWLKVVAPEEEEQFKNRLQWSDWDIPQVLKLLGTRLDNQIWPAWADTLTELIEQVSQISLSNVYPSPIELENPLPFQDVILPLVVFARFKLLAHLGTNGLSPEELPLKLMSESAYLKLERSLFQRLLQFTGKTLDYEFSHSKPIGQILLNLVIQKPQSSQVKYNAFVEKILDDGLLAFFLKYPVLGRLVSTIIDFWVEATAEFLERLNADLPLTQETFQAENINLGKVIEISTSLSDAHNRGRSVIALTFESGLKLIYKPRNLGVEVAFNQLLAWCNQQLSQEGTFENNLLLKFFKVLNRGTHGWAEYIDQQPCKDEAAARRFYMRAGMLLCLLYVLGATDCHNENVIANGEHLVLVDLETILQHEAKLVEDVEKTAILEATNQLTNSVLRTGFLPMWEFGADDSIACDFSALGSVEAQPVLMPMPVWKFVNTDDMYLGYETINRPLAANVSILNGIALSPNDYLPQLHAGFERMYRFLMKYRDNLLSTDSPLRAFHSVQLRFIVRATKVYAKILGRTLQPKFFKNGIDWSIQLDFLSRAFLTKEKPHDWLILAEELKQLSQGDIPYFQATATRDTLVLDSGELDNYFQESCCEQVQRRLENLSEADYIQQAEMIQLAFHARVAQTIQTIPANLSIESEDYGYDAILTAQELINEAERIANQIKGRSISGSDGSLSWIALSYIPTAERFQLQPLSASFYDGNAGIALFFAALAFVKGNSQFADLALRSIQPIRQILSGADREQALSWAKKLGIGGATGVGSLVYCLLKLRQFLNLPELCEDSLLASKLITPEAIASDSNCDIMSGSAGTILGLLALHEETGESEVLQQAQACGHHLAKYSHSVYSNRKTARPQTGFSHGASGIAYALVRLYGVTKNIVYLEAALEAQTYESKVFSPTAGNWPIIPRNSNLNAPLVFWNTWCYGAPGVALGRLGSLSIYQTPEMLADVEVALKTTKNSALQVIDHYCCGNIGRAEVLLVASIKLSNPHWRQAAQQVATQVVQRAAQTGSYQLFTNLPTSVFSPCFFQGISGIGYQLLRLAHPELVPSVLLWN</sequence>
<feature type="binding site" evidence="1">
    <location>
        <position position="967"/>
    </location>
    <ligand>
        <name>Zn(2+)</name>
        <dbReference type="ChEBI" id="CHEBI:29105"/>
    </ligand>
</feature>
<keyword evidence="1" id="KW-0862">Zinc</keyword>
<dbReference type="GO" id="GO:0046872">
    <property type="term" value="F:metal ion binding"/>
    <property type="evidence" value="ECO:0007669"/>
    <property type="project" value="UniProtKB-KW"/>
</dbReference>
<dbReference type="NCBIfam" id="TIGR03897">
    <property type="entry name" value="lanti_2_LanM"/>
    <property type="match status" value="1"/>
</dbReference>
<keyword evidence="1" id="KW-0479">Metal-binding</keyword>
<dbReference type="PANTHER" id="PTHR12736:SF7">
    <property type="entry name" value="LANC-LIKE PROTEIN 3"/>
    <property type="match status" value="1"/>
</dbReference>
<evidence type="ECO:0000313" key="3">
    <source>
        <dbReference type="EMBL" id="MDR9894229.1"/>
    </source>
</evidence>
<proteinExistence type="predicted"/>
<dbReference type="SUPFAM" id="SSF158745">
    <property type="entry name" value="LanC-like"/>
    <property type="match status" value="1"/>
</dbReference>
<dbReference type="InterPro" id="IPR007822">
    <property type="entry name" value="LANC-like"/>
</dbReference>
<dbReference type="GO" id="GO:0005975">
    <property type="term" value="P:carbohydrate metabolic process"/>
    <property type="evidence" value="ECO:0007669"/>
    <property type="project" value="InterPro"/>
</dbReference>
<dbReference type="Proteomes" id="UP000667802">
    <property type="component" value="Unassembled WGS sequence"/>
</dbReference>
<dbReference type="PIRSF" id="PIRSF037228">
    <property type="entry name" value="Lant_mod_RumM"/>
    <property type="match status" value="1"/>
</dbReference>
<dbReference type="Gene3D" id="1.50.10.10">
    <property type="match status" value="1"/>
</dbReference>
<reference evidence="4" key="1">
    <citation type="journal article" date="2021" name="Science">
        <title>Hunting the eagle killer: A cyanobacterial neurotoxin causes vacuolar myelinopathy.</title>
        <authorList>
            <person name="Breinlinger S."/>
            <person name="Phillips T.J."/>
            <person name="Haram B.N."/>
            <person name="Mares J."/>
            <person name="Martinez Yerena J.A."/>
            <person name="Hrouzek P."/>
            <person name="Sobotka R."/>
            <person name="Henderson W.M."/>
            <person name="Schmieder P."/>
            <person name="Williams S.M."/>
            <person name="Lauderdale J.D."/>
            <person name="Wilde H.D."/>
            <person name="Gerrin W."/>
            <person name="Kust A."/>
            <person name="Washington J.W."/>
            <person name="Wagner C."/>
            <person name="Geier B."/>
            <person name="Liebeke M."/>
            <person name="Enke H."/>
            <person name="Niedermeyer T.H.J."/>
            <person name="Wilde S.B."/>
        </authorList>
    </citation>
    <scope>NUCLEOTIDE SEQUENCE [LARGE SCALE GENOMIC DNA]</scope>
    <source>
        <strain evidence="4">Thurmond2011</strain>
    </source>
</reference>